<comment type="caution">
    <text evidence="13">The sequence shown here is derived from an EMBL/GenBank/DDBJ whole genome shotgun (WGS) entry which is preliminary data.</text>
</comment>
<dbReference type="GO" id="GO:0005829">
    <property type="term" value="C:cytosol"/>
    <property type="evidence" value="ECO:0007669"/>
    <property type="project" value="TreeGrafter"/>
</dbReference>
<dbReference type="OrthoDB" id="6513151at2759"/>
<feature type="region of interest" description="Disordered" evidence="10">
    <location>
        <begin position="602"/>
        <end position="819"/>
    </location>
</feature>
<feature type="region of interest" description="Disordered" evidence="10">
    <location>
        <begin position="855"/>
        <end position="892"/>
    </location>
</feature>
<dbReference type="PANTHER" id="PTHR24343">
    <property type="entry name" value="SERINE/THREONINE KINASE"/>
    <property type="match status" value="1"/>
</dbReference>
<keyword evidence="4 9" id="KW-0547">Nucleotide-binding</keyword>
<feature type="transmembrane region" description="Helical" evidence="11">
    <location>
        <begin position="223"/>
        <end position="244"/>
    </location>
</feature>
<keyword evidence="11" id="KW-1133">Transmembrane helix</keyword>
<name>A0A5N6KT56_9ROSI</name>
<feature type="transmembrane region" description="Helical" evidence="11">
    <location>
        <begin position="349"/>
        <end position="367"/>
    </location>
</feature>
<feature type="compositionally biased region" description="Low complexity" evidence="10">
    <location>
        <begin position="708"/>
        <end position="760"/>
    </location>
</feature>
<feature type="region of interest" description="Disordered" evidence="10">
    <location>
        <begin position="538"/>
        <end position="576"/>
    </location>
</feature>
<proteinExistence type="predicted"/>
<evidence type="ECO:0000256" key="4">
    <source>
        <dbReference type="ARBA" id="ARBA00022741"/>
    </source>
</evidence>
<keyword evidence="6 9" id="KW-0067">ATP-binding</keyword>
<dbReference type="Proteomes" id="UP000327013">
    <property type="component" value="Unassembled WGS sequence"/>
</dbReference>
<evidence type="ECO:0000256" key="7">
    <source>
        <dbReference type="ARBA" id="ARBA00047899"/>
    </source>
</evidence>
<feature type="transmembrane region" description="Helical" evidence="11">
    <location>
        <begin position="306"/>
        <end position="329"/>
    </location>
</feature>
<gene>
    <name evidence="13" type="ORF">FH972_022523</name>
</gene>
<feature type="binding site" evidence="9">
    <location>
        <position position="936"/>
    </location>
    <ligand>
        <name>ATP</name>
        <dbReference type="ChEBI" id="CHEBI:30616"/>
    </ligand>
</feature>
<dbReference type="InterPro" id="IPR000719">
    <property type="entry name" value="Prot_kinase_dom"/>
</dbReference>
<evidence type="ECO:0000313" key="14">
    <source>
        <dbReference type="Proteomes" id="UP000327013"/>
    </source>
</evidence>
<feature type="compositionally biased region" description="Low complexity" evidence="10">
    <location>
        <begin position="608"/>
        <end position="631"/>
    </location>
</feature>
<evidence type="ECO:0000256" key="1">
    <source>
        <dbReference type="ARBA" id="ARBA00012513"/>
    </source>
</evidence>
<keyword evidence="2" id="KW-0723">Serine/threonine-protein kinase</keyword>
<feature type="transmembrane region" description="Helical" evidence="11">
    <location>
        <begin position="190"/>
        <end position="211"/>
    </location>
</feature>
<dbReference type="PANTHER" id="PTHR24343:SF137">
    <property type="entry name" value="SERINE_THREONINE-PROTEIN KINASE HRK1"/>
    <property type="match status" value="1"/>
</dbReference>
<evidence type="ECO:0000256" key="10">
    <source>
        <dbReference type="SAM" id="MobiDB-lite"/>
    </source>
</evidence>
<evidence type="ECO:0000259" key="12">
    <source>
        <dbReference type="PROSITE" id="PS50011"/>
    </source>
</evidence>
<keyword evidence="11" id="KW-0812">Transmembrane</keyword>
<evidence type="ECO:0000313" key="13">
    <source>
        <dbReference type="EMBL" id="KAB8342926.1"/>
    </source>
</evidence>
<feature type="transmembrane region" description="Helical" evidence="11">
    <location>
        <begin position="379"/>
        <end position="404"/>
    </location>
</feature>
<feature type="compositionally biased region" description="Polar residues" evidence="10">
    <location>
        <begin position="797"/>
        <end position="814"/>
    </location>
</feature>
<evidence type="ECO:0000256" key="6">
    <source>
        <dbReference type="ARBA" id="ARBA00022840"/>
    </source>
</evidence>
<protein>
    <recommendedName>
        <fullName evidence="1">non-specific serine/threonine protein kinase</fullName>
        <ecNumber evidence="1">2.7.11.1</ecNumber>
    </recommendedName>
</protein>
<keyword evidence="14" id="KW-1185">Reference proteome</keyword>
<dbReference type="InterPro" id="IPR017441">
    <property type="entry name" value="Protein_kinase_ATP_BS"/>
</dbReference>
<feature type="region of interest" description="Disordered" evidence="10">
    <location>
        <begin position="128"/>
        <end position="161"/>
    </location>
</feature>
<evidence type="ECO:0000256" key="11">
    <source>
        <dbReference type="SAM" id="Phobius"/>
    </source>
</evidence>
<evidence type="ECO:0000256" key="8">
    <source>
        <dbReference type="ARBA" id="ARBA00048679"/>
    </source>
</evidence>
<evidence type="ECO:0000256" key="2">
    <source>
        <dbReference type="ARBA" id="ARBA00022527"/>
    </source>
</evidence>
<comment type="catalytic activity">
    <reaction evidence="8">
        <text>L-seryl-[protein] + ATP = O-phospho-L-seryl-[protein] + ADP + H(+)</text>
        <dbReference type="Rhea" id="RHEA:17989"/>
        <dbReference type="Rhea" id="RHEA-COMP:9863"/>
        <dbReference type="Rhea" id="RHEA-COMP:11604"/>
        <dbReference type="ChEBI" id="CHEBI:15378"/>
        <dbReference type="ChEBI" id="CHEBI:29999"/>
        <dbReference type="ChEBI" id="CHEBI:30616"/>
        <dbReference type="ChEBI" id="CHEBI:83421"/>
        <dbReference type="ChEBI" id="CHEBI:456216"/>
        <dbReference type="EC" id="2.7.11.1"/>
    </reaction>
</comment>
<evidence type="ECO:0000256" key="3">
    <source>
        <dbReference type="ARBA" id="ARBA00022679"/>
    </source>
</evidence>
<dbReference type="EC" id="2.7.11.1" evidence="1"/>
<dbReference type="SMART" id="SM00220">
    <property type="entry name" value="S_TKc"/>
    <property type="match status" value="1"/>
</dbReference>
<dbReference type="PROSITE" id="PS50011">
    <property type="entry name" value="PROTEIN_KINASE_DOM"/>
    <property type="match status" value="1"/>
</dbReference>
<feature type="domain" description="Protein kinase" evidence="12">
    <location>
        <begin position="907"/>
        <end position="1214"/>
    </location>
</feature>
<dbReference type="Gene3D" id="3.30.200.20">
    <property type="entry name" value="Phosphorylase Kinase, domain 1"/>
    <property type="match status" value="1"/>
</dbReference>
<keyword evidence="3" id="KW-0808">Transferase</keyword>
<dbReference type="GO" id="GO:0005524">
    <property type="term" value="F:ATP binding"/>
    <property type="evidence" value="ECO:0007669"/>
    <property type="project" value="UniProtKB-UniRule"/>
</dbReference>
<dbReference type="PROSITE" id="PS00108">
    <property type="entry name" value="PROTEIN_KINASE_ST"/>
    <property type="match status" value="1"/>
</dbReference>
<evidence type="ECO:0000256" key="5">
    <source>
        <dbReference type="ARBA" id="ARBA00022777"/>
    </source>
</evidence>
<dbReference type="PROSITE" id="PS00107">
    <property type="entry name" value="PROTEIN_KINASE_ATP"/>
    <property type="match status" value="1"/>
</dbReference>
<feature type="compositionally biased region" description="Low complexity" evidence="10">
    <location>
        <begin position="133"/>
        <end position="161"/>
    </location>
</feature>
<dbReference type="InterPro" id="IPR008271">
    <property type="entry name" value="Ser/Thr_kinase_AS"/>
</dbReference>
<reference evidence="13 14" key="1">
    <citation type="submission" date="2019-06" db="EMBL/GenBank/DDBJ databases">
        <title>A chromosomal-level reference genome of Carpinus fangiana (Coryloideae, Betulaceae).</title>
        <authorList>
            <person name="Yang X."/>
            <person name="Wang Z."/>
            <person name="Zhang L."/>
            <person name="Hao G."/>
            <person name="Liu J."/>
            <person name="Yang Y."/>
        </authorList>
    </citation>
    <scope>NUCLEOTIDE SEQUENCE [LARGE SCALE GENOMIC DNA]</scope>
    <source>
        <strain evidence="13">Cfa_2016G</strain>
        <tissue evidence="13">Leaf</tissue>
    </source>
</reference>
<feature type="region of interest" description="Disordered" evidence="10">
    <location>
        <begin position="485"/>
        <end position="511"/>
    </location>
</feature>
<evidence type="ECO:0000256" key="9">
    <source>
        <dbReference type="PROSITE-ProRule" id="PRU10141"/>
    </source>
</evidence>
<dbReference type="GO" id="GO:0006970">
    <property type="term" value="P:response to osmotic stress"/>
    <property type="evidence" value="ECO:0007669"/>
    <property type="project" value="UniProtKB-ARBA"/>
</dbReference>
<dbReference type="EMBL" id="VIBQ01000012">
    <property type="protein sequence ID" value="KAB8342926.1"/>
    <property type="molecule type" value="Genomic_DNA"/>
</dbReference>
<dbReference type="Pfam" id="PF00069">
    <property type="entry name" value="Pkinase"/>
    <property type="match status" value="1"/>
</dbReference>
<accession>A0A5N6KT56</accession>
<feature type="compositionally biased region" description="Low complexity" evidence="10">
    <location>
        <begin position="865"/>
        <end position="882"/>
    </location>
</feature>
<dbReference type="GO" id="GO:0004674">
    <property type="term" value="F:protein serine/threonine kinase activity"/>
    <property type="evidence" value="ECO:0007669"/>
    <property type="project" value="UniProtKB-KW"/>
</dbReference>
<keyword evidence="11" id="KW-0472">Membrane</keyword>
<dbReference type="InterPro" id="IPR011009">
    <property type="entry name" value="Kinase-like_dom_sf"/>
</dbReference>
<feature type="compositionally biased region" description="Low complexity" evidence="10">
    <location>
        <begin position="1153"/>
        <end position="1163"/>
    </location>
</feature>
<feature type="compositionally biased region" description="Polar residues" evidence="10">
    <location>
        <begin position="1124"/>
        <end position="1134"/>
    </location>
</feature>
<dbReference type="Gene3D" id="1.10.510.10">
    <property type="entry name" value="Transferase(Phosphotransferase) domain 1"/>
    <property type="match status" value="1"/>
</dbReference>
<dbReference type="FunFam" id="1.10.510.10:FF:000595">
    <property type="entry name" value="Protein kinase, putative (AFU_orthologue AFUA_5G11840)"/>
    <property type="match status" value="1"/>
</dbReference>
<keyword evidence="5" id="KW-0418">Kinase</keyword>
<feature type="region of interest" description="Disordered" evidence="10">
    <location>
        <begin position="1124"/>
        <end position="1172"/>
    </location>
</feature>
<comment type="catalytic activity">
    <reaction evidence="7">
        <text>L-threonyl-[protein] + ATP = O-phospho-L-threonyl-[protein] + ADP + H(+)</text>
        <dbReference type="Rhea" id="RHEA:46608"/>
        <dbReference type="Rhea" id="RHEA-COMP:11060"/>
        <dbReference type="Rhea" id="RHEA-COMP:11605"/>
        <dbReference type="ChEBI" id="CHEBI:15378"/>
        <dbReference type="ChEBI" id="CHEBI:30013"/>
        <dbReference type="ChEBI" id="CHEBI:30616"/>
        <dbReference type="ChEBI" id="CHEBI:61977"/>
        <dbReference type="ChEBI" id="CHEBI:456216"/>
        <dbReference type="EC" id="2.7.11.1"/>
    </reaction>
</comment>
<organism evidence="13 14">
    <name type="scientific">Carpinus fangiana</name>
    <dbReference type="NCBI Taxonomy" id="176857"/>
    <lineage>
        <taxon>Eukaryota</taxon>
        <taxon>Viridiplantae</taxon>
        <taxon>Streptophyta</taxon>
        <taxon>Embryophyta</taxon>
        <taxon>Tracheophyta</taxon>
        <taxon>Spermatophyta</taxon>
        <taxon>Magnoliopsida</taxon>
        <taxon>eudicotyledons</taxon>
        <taxon>Gunneridae</taxon>
        <taxon>Pentapetalae</taxon>
        <taxon>rosids</taxon>
        <taxon>fabids</taxon>
        <taxon>Fagales</taxon>
        <taxon>Betulaceae</taxon>
        <taxon>Carpinus</taxon>
    </lineage>
</organism>
<feature type="compositionally biased region" description="Basic and acidic residues" evidence="10">
    <location>
        <begin position="566"/>
        <end position="576"/>
    </location>
</feature>
<dbReference type="SUPFAM" id="SSF56112">
    <property type="entry name" value="Protein kinase-like (PK-like)"/>
    <property type="match status" value="1"/>
</dbReference>
<sequence>MPEPWNVHNKSTTLSRLATLAHHYYYWATNHAAESCSIRAYLCALPHLTIAVPCGLEKLISRKNAPLALASPTRVALLLDYLSVATLLRRQYSGPRLLKSRYCRCKIQSNQPSASSFHVENSILMAPKGGHGSSSSSGDSSSSSSSSSSGYGSSSSSSSSDSGSNSCEGCHMPLFIDGSHFQSSNSLATIVIYSLCLVVALALLTLCGAWSGRAPKKTSKVGLSWMLPTAVAFWLLNLIVNIAIVATTQSTVVVTYAWYIIYIFSSLFYRIAEVLPAFIGFYLLGVRVSLDGRADKSFAGTKKASYGFAGLLALLTTVSWVVYTAYYGMVISSLDYNTELGYSTLKIDFAYSILWIVFSIVFFAVAITKLLRSSMSVKVVFAVLGFLFFLRSVIGAAQTGYAIWYDVYTPIADYLATVTGLDCTITLLNTAILAVLVVVQYRLVTGIPLAGSNANYASNGQYARVPPDRLVTHLPRLRPLLKAPHASPAAPLLPPRPALSNTHRTPSHSTRRSCHCRVLPVPAILYLTPPGMASEEAPKAAVRFSSATEDIQPAPFHPADSAAESPRQREDVPPEVQQELRDLSLNMQKSRLQHERMEKFAFEPVSLPTSRAPSPGASSRSASRAHSTRVSPTQSPAMTPVHGQTPPLTPAGSRSLEGKLNKGHGSSPNLAKPQDVITPQMSPPNRGRASGSAPGSRQPSPPAKRPAETAAAAASTGKSARFSIGPSGRSQPPSRDQSPSGRTGSSAGPQSGPGSPSIAPMAPKVKDDDPYGRAKRAAQNSIGIDPRSIFSKEARRTSNYMTTSKTSGSLTDAKSQSEVHSTKSSLFSGWYNSEHGHHDKHGSMHDLKRFFKFGGKHHKDKQSKSGDSASRKAASRRSGTSTPPTHASSKEAAMPFADDHGIESKYGKFGKVLGSGAGGSVRLMKRSSDGVTFAVKQFRPRHAHESEREYNKKVTAEFCIGSTLHDGNIIETMDIIQEKGNWYEVMEYAPYDLFAIVMTGKMSREEVTCCQMQIISGVSFLHSMGLAHRDLKLDNVVVNQHGIMKIIDFGSAVVFRYPFETENVRASGIVGSDPYLAPEVYDEGKYDAQAVDIWSLAIIYCCMTLRRFPWKMPRQTDTSYKLFVSTPSPGTPSIDSLRRPAEGGAKTTSGEVSKATSTTSSAKDAPAQPSSQIKGPWRLLRLLPRESRFIIGRMLDTNPATRATLEEIKADPWIASRPYCRQLEGGKVIAAEGHTHILEPSNTAPKAADKEAAGTKNDTPTLRRLAVTRQRIASAGPMPIPSYDSPGLDWGLVIVVECDDGVRTTSLDARKAPHAGLLLAGDSSLLPICVAVIAQWLRDSPRAAWLIVDTCSSRLSLPHVPAHHTTPRLRP</sequence>
<feature type="transmembrane region" description="Helical" evidence="11">
    <location>
        <begin position="256"/>
        <end position="285"/>
    </location>
</feature>